<keyword evidence="3" id="KW-1185">Reference proteome</keyword>
<organism evidence="2 3">
    <name type="scientific">Amphibalanus amphitrite</name>
    <name type="common">Striped barnacle</name>
    <name type="synonym">Balanus amphitrite</name>
    <dbReference type="NCBI Taxonomy" id="1232801"/>
    <lineage>
        <taxon>Eukaryota</taxon>
        <taxon>Metazoa</taxon>
        <taxon>Ecdysozoa</taxon>
        <taxon>Arthropoda</taxon>
        <taxon>Crustacea</taxon>
        <taxon>Multicrustacea</taxon>
        <taxon>Cirripedia</taxon>
        <taxon>Thoracica</taxon>
        <taxon>Thoracicalcarea</taxon>
        <taxon>Balanomorpha</taxon>
        <taxon>Balanoidea</taxon>
        <taxon>Balanidae</taxon>
        <taxon>Amphibalaninae</taxon>
        <taxon>Amphibalanus</taxon>
    </lineage>
</organism>
<evidence type="ECO:0000313" key="3">
    <source>
        <dbReference type="Proteomes" id="UP000440578"/>
    </source>
</evidence>
<feature type="region of interest" description="Disordered" evidence="1">
    <location>
        <begin position="45"/>
        <end position="72"/>
    </location>
</feature>
<dbReference type="Proteomes" id="UP000440578">
    <property type="component" value="Unassembled WGS sequence"/>
</dbReference>
<gene>
    <name evidence="2" type="ORF">FJT64_017662</name>
</gene>
<dbReference type="AlphaFoldDB" id="A0A6A4XAY6"/>
<comment type="caution">
    <text evidence="2">The sequence shown here is derived from an EMBL/GenBank/DDBJ whole genome shotgun (WGS) entry which is preliminary data.</text>
</comment>
<name>A0A6A4XAY6_AMPAM</name>
<evidence type="ECO:0000313" key="2">
    <source>
        <dbReference type="EMBL" id="KAF0311522.1"/>
    </source>
</evidence>
<proteinExistence type="predicted"/>
<protein>
    <submittedName>
        <fullName evidence="2">Uncharacterized protein</fullName>
    </submittedName>
</protein>
<dbReference type="EMBL" id="VIIS01000234">
    <property type="protein sequence ID" value="KAF0311522.1"/>
    <property type="molecule type" value="Genomic_DNA"/>
</dbReference>
<accession>A0A6A4XAY6</accession>
<reference evidence="2 3" key="1">
    <citation type="submission" date="2019-07" db="EMBL/GenBank/DDBJ databases">
        <title>Draft genome assembly of a fouling barnacle, Amphibalanus amphitrite (Darwin, 1854): The first reference genome for Thecostraca.</title>
        <authorList>
            <person name="Kim W."/>
        </authorList>
    </citation>
    <scope>NUCLEOTIDE SEQUENCE [LARGE SCALE GENOMIC DNA]</scope>
    <source>
        <strain evidence="2">SNU_AA5</strain>
        <tissue evidence="2">Soma without cirri and trophi</tissue>
    </source>
</reference>
<sequence length="398" mass="40648">MVWLVSSNLLTGASSDLSNTPHGREAEAAADLQRLAVSGQNISWWLPSAEPQGGPDRDSAEDGDSAEDLSTSDSLTGRLLFWEPRRGRPTAAYHGHGAESAGTWQSGRFGKKLAGRPGGGLRTSLSGLDGTLVGSSAPAGKLAGAAEKLGAPANSPEEELAGVARELGAAGQPGGAAGQLGGPDRQLGHFSATVTSGITFEQLGGVAGKLRGLATAGESSGQIGNSESGTGQLGGLPVGPAVQLEGLTGHLGGPGNQIVPTGLTLEGGFGGETDLGGFDELNGLGDVDATVDVELSTTKELGKPLTKEEHITTSSVDSLSKKEKSVKLDEPIAVAFLPRATLRHLLPYGVVGRLLRVIYVPGLAGLTGGHSVQLGYLVHGARRQPVPLVPLQFPERRW</sequence>
<evidence type="ECO:0000256" key="1">
    <source>
        <dbReference type="SAM" id="MobiDB-lite"/>
    </source>
</evidence>